<feature type="transmembrane region" description="Helical" evidence="7">
    <location>
        <begin position="80"/>
        <end position="96"/>
    </location>
</feature>
<keyword evidence="5 7" id="KW-1133">Transmembrane helix</keyword>
<keyword evidence="4" id="KW-0378">Hydrolase</keyword>
<name>A0ABP6U7B3_9ACTN</name>
<evidence type="ECO:0000256" key="7">
    <source>
        <dbReference type="SAM" id="Phobius"/>
    </source>
</evidence>
<gene>
    <name evidence="9" type="ORF">GCM10019016_092590</name>
</gene>
<dbReference type="Gene3D" id="1.20.144.10">
    <property type="entry name" value="Phosphatidic acid phosphatase type 2/haloperoxidase"/>
    <property type="match status" value="1"/>
</dbReference>
<evidence type="ECO:0000256" key="2">
    <source>
        <dbReference type="ARBA" id="ARBA00022475"/>
    </source>
</evidence>
<keyword evidence="3 7" id="KW-0812">Transmembrane</keyword>
<evidence type="ECO:0000256" key="4">
    <source>
        <dbReference type="ARBA" id="ARBA00022801"/>
    </source>
</evidence>
<protein>
    <recommendedName>
        <fullName evidence="8">Phosphatidic acid phosphatase type 2/haloperoxidase domain-containing protein</fullName>
    </recommendedName>
</protein>
<feature type="transmembrane region" description="Helical" evidence="7">
    <location>
        <begin position="177"/>
        <end position="197"/>
    </location>
</feature>
<evidence type="ECO:0000256" key="1">
    <source>
        <dbReference type="ARBA" id="ARBA00004651"/>
    </source>
</evidence>
<dbReference type="SMART" id="SM00014">
    <property type="entry name" value="acidPPc"/>
    <property type="match status" value="1"/>
</dbReference>
<keyword evidence="2" id="KW-1003">Cell membrane</keyword>
<evidence type="ECO:0000256" key="5">
    <source>
        <dbReference type="ARBA" id="ARBA00022989"/>
    </source>
</evidence>
<dbReference type="PANTHER" id="PTHR14969">
    <property type="entry name" value="SPHINGOSINE-1-PHOSPHATE PHOSPHOHYDROLASE"/>
    <property type="match status" value="1"/>
</dbReference>
<reference evidence="10" key="1">
    <citation type="journal article" date="2019" name="Int. J. Syst. Evol. Microbiol.">
        <title>The Global Catalogue of Microorganisms (GCM) 10K type strain sequencing project: providing services to taxonomists for standard genome sequencing and annotation.</title>
        <authorList>
            <consortium name="The Broad Institute Genomics Platform"/>
            <consortium name="The Broad Institute Genome Sequencing Center for Infectious Disease"/>
            <person name="Wu L."/>
            <person name="Ma J."/>
        </authorList>
    </citation>
    <scope>NUCLEOTIDE SEQUENCE [LARGE SCALE GENOMIC DNA]</scope>
    <source>
        <strain evidence="10">JCM 4816</strain>
    </source>
</reference>
<dbReference type="PANTHER" id="PTHR14969:SF62">
    <property type="entry name" value="DECAPRENYLPHOSPHORYL-5-PHOSPHORIBOSE PHOSPHATASE RV3807C-RELATED"/>
    <property type="match status" value="1"/>
</dbReference>
<dbReference type="Proteomes" id="UP001501455">
    <property type="component" value="Unassembled WGS sequence"/>
</dbReference>
<comment type="caution">
    <text evidence="9">The sequence shown here is derived from an EMBL/GenBank/DDBJ whole genome shotgun (WGS) entry which is preliminary data.</text>
</comment>
<feature type="domain" description="Phosphatidic acid phosphatase type 2/haloperoxidase" evidence="8">
    <location>
        <begin position="104"/>
        <end position="218"/>
    </location>
</feature>
<keyword evidence="10" id="KW-1185">Reference proteome</keyword>
<keyword evidence="6 7" id="KW-0472">Membrane</keyword>
<evidence type="ECO:0000313" key="10">
    <source>
        <dbReference type="Proteomes" id="UP001501455"/>
    </source>
</evidence>
<evidence type="ECO:0000259" key="8">
    <source>
        <dbReference type="SMART" id="SM00014"/>
    </source>
</evidence>
<sequence length="261" mass="27645">MSHPPLSAQLFRIIIPVTGRTPLSFVRYTTRRSLGVTVPAAPLRSVTMDFVDSGLYRDITDHAHDAPAWLRHTAEIGTEAGLLVFVGLFALGWWRARHSDTRAFAIAVLAPLATAVAYVCSEVLKSVVTEERPCRAVTGAAPSLAECPPYGDWSFPSNHATIAGASAAALVLVRRTLILLTAPLALLAAFSRVFVGVHYPHDVVAGLLLGAAVAPAVVALATRPATRLAGAVRGSTAPVVRWITGPGPRSAGLPYASHRRR</sequence>
<organism evidence="9 10">
    <name type="scientific">Streptomyces prasinosporus</name>
    <dbReference type="NCBI Taxonomy" id="68256"/>
    <lineage>
        <taxon>Bacteria</taxon>
        <taxon>Bacillati</taxon>
        <taxon>Actinomycetota</taxon>
        <taxon>Actinomycetes</taxon>
        <taxon>Kitasatosporales</taxon>
        <taxon>Streptomycetaceae</taxon>
        <taxon>Streptomyces</taxon>
        <taxon>Streptomyces albogriseolus group</taxon>
    </lineage>
</organism>
<evidence type="ECO:0000256" key="3">
    <source>
        <dbReference type="ARBA" id="ARBA00022692"/>
    </source>
</evidence>
<dbReference type="InterPro" id="IPR036938">
    <property type="entry name" value="PAP2/HPO_sf"/>
</dbReference>
<feature type="transmembrane region" description="Helical" evidence="7">
    <location>
        <begin position="203"/>
        <end position="221"/>
    </location>
</feature>
<accession>A0ABP6U7B3</accession>
<dbReference type="Pfam" id="PF01569">
    <property type="entry name" value="PAP2"/>
    <property type="match status" value="1"/>
</dbReference>
<dbReference type="EMBL" id="BAAAXF010000063">
    <property type="protein sequence ID" value="GAA3502151.1"/>
    <property type="molecule type" value="Genomic_DNA"/>
</dbReference>
<dbReference type="SUPFAM" id="SSF48317">
    <property type="entry name" value="Acid phosphatase/Vanadium-dependent haloperoxidase"/>
    <property type="match status" value="1"/>
</dbReference>
<evidence type="ECO:0000313" key="9">
    <source>
        <dbReference type="EMBL" id="GAA3502151.1"/>
    </source>
</evidence>
<dbReference type="InterPro" id="IPR000326">
    <property type="entry name" value="PAP2/HPO"/>
</dbReference>
<proteinExistence type="predicted"/>
<comment type="subcellular location">
    <subcellularLocation>
        <location evidence="1">Cell membrane</location>
        <topology evidence="1">Multi-pass membrane protein</topology>
    </subcellularLocation>
</comment>
<evidence type="ECO:0000256" key="6">
    <source>
        <dbReference type="ARBA" id="ARBA00023136"/>
    </source>
</evidence>